<sequence length="3508" mass="398714">MEDQERQKKLEAGKAKLAEYRQRKAEADGQKKSKKKRRTVGAQGPGRTRDEEECDQPLGQEKTGSRANSPVTEFTISRKLRSGETVKHDQVFTIEPESEVSTTAEDCTSEEEDLRVPASHSEHEAKGLRTRIEMMDDELAAKQQAMEEQTKELEEIRTAFSTELQNFEAAVNQRDGIITQLTTNLQQARKEKDDIMREFQEMTDRSQKLQIQFQQLQAGENLRNSSHSSTAADLLQARVQITSIQQQVEQRETQAKVYLEKMDEQQLQISQLQYTLNQSEMLMGAVEDLQKRSHKGSQSESDTMHKLEVEMERKMDRLRAELDEMYGQQIVQMKQELQMQHSSEMDRLREQDKSELEMLRAQSSTNLGQINALNAKIAELQQNVEEVQSLKKKVHHELLLESEEKQNLLGQVENLKQELHSVRKAEIISQSVNNQEQEQKQKQGEVQRLQCTIGHLEAQLAAIEEANRDLESKHESEVTNYKIKLEMLEREKDAVLSMMAESQEAELERVRTQMLFSHEEELTNLREVLQKESALHLENLKDEMTLKQKHAIHNLQTSLQEQLRAMECEKESLATENVALLNKIKVLEERLNQPVESANLVESSTQPEMKRELEEEILKVTADYEVKLSDLQSQIQKLQECKAQPRKLQRDNGEADKMEEDFIDGSKLIEKNTMERPETLDALRTDSGAPSEVSEQLVLKDNRAERAMEDVQSIGASNEERDGRREVVMGTLSTERASAQLSAVLARGGAPSGLIRDRSRQIESLDARASAPQIAEGEHDRTQQQQQQRRVTQALETRAVNDQAQVHGQRRLVESSASGLQEDGRSLQQRAPVGETLRTDPERKALDLAAAEQEIQALMERLRMLHTPQSEEKRASQQSVTLRQEEFQLQFEALRISLSQICAAQLELQKESLQAEREACLRRQEQDLRSSHARELQQLCEKHRRELQGLKGRHSGLSGSSWNSEEMKAYFQEQQTQLEEQHSQEVKRLQAYYQQEAKYTEERYTAELTQLKQRLQGLTTSRALLSFSREPQLSVPKEEESEEYKRHAELEQLTDRHSRESQALEQQASPSTEHRPDSINGGAWSVEAHGAVELIQTLERQHQERVEEEIAKVIVQMSVEFAQQTEQTRIATQARETIPPTQTRADELGAAGAVRRGVQGPGHGVDQMEQSFTAGLENKLERSAEVLSLRVQSQLNEASPDNQGLPCGENEESGLRVLPKLTRVNTLHTENEEVDGSKGSQGKEVTSGSLPPGTRQSDISPDVITNERNLLRQANQSLRQVLSDVLKTTAAAEETIGHYMEGLLDPSTGKQPEQRPAWQGGAADTFKHYSSHSAGPGGDALSDSCHGSSAAGDDVSVWSGETETDEGLMSSLHTGAEPQLENEEYLMNISSRLQAAVEKLLVAITETTNQHKKNGHLLKVVSKISLPTPPYTLEHARVTQTELMRESFKYSEEMAELLRRQEELQESLSEEAKARQELALELHRAEGLIDGYTGERAELEQQLQEKQGLQLHLEQELQVTNSRLQELEQERQQVLEERELLGRQQGALKDGAGSRELRLVEAAVDVAPEADLLEETEKLMKEKVEVQRQAEKDSSDLLGQVKSLEAELEEQVNRGMELEQAHRAESSDLRQQIQALEKQLEKNRRFLDEQAVDREHERDVFQQEIMKLEQQLKNSQKQQPSNGQYGKERDQLTTQLQEKSDWCSELLLRSEQLQRDVQDRNEEIERLEMRVREVEQALLASAEMLQVEQEKRPPPAKATQNTTLEVELQTEREALDRKQKEISNLEEQLEQFREELENKSEEVQQLHMQLEIQKKELSSQQQELLHKGDLQKVLEDKNELLRELESQVECMKGEQERLKKNFEEEIDQLNDVIEKLQQELSVIEHKPSDGFLHDAESSSTEKSEEVHLSRDDFDELNYKMKQGTQELETLQASHSSLLEKYKCLREESSNMLAEGQNNRLLELEEALQEKTATCVVMQAQVQALEQSAGYRMASLSTQIEELEACVDEKDSELRLCRLQVKQTQEEADVLNHKISELEDKFREKVAAVLVSHAELGAVQEQSKVQAKRAQIQVSEQKEQRTPSVQQGDGGIVSPPGTQPEVKVHEKVSTTKVVLLTEKLRELEEGLNNMQKDQELQKHLLSSSEEEVVEYEKRLAVLLNLLNQMTTKPGSQRSPQPIKASVAAVEEEAVASSNLLQEVRQEAAATKEELNSCRERSDNLQEELQEREMTIAQLKEELHMATERGPCVTEEDSAVVSKLLEEVRQEAAATKEELNSCRERSDKLQEELQEREMTIAQLKEELHMATERGPCVTEEDSAVVSKLLEEVRQEAAATKEELNSYRERNDKLQEELQVRDISIAQLQEELKQIKEAFAKSEEEHSEKMRETSTKERSSSQMDQAPGTKRTHQTSQTPRAACADAQVQTSPVPHGPQVDSEEIAEVIGEYTERIEQMQDLHAAEIMDMEARHISESESLKREKQALQEECRALKAVVKDLWDSESASPQPEHLPPSQSRDGSMSDSGSDWSQRTGYIPPVLPQEFRTTPEGARRDHETDLLPDRIKSLLREVHQEGMEVLSLSELPMGEGAGEQEEAGTPLKCQGWLKERESLLTTVEKLKVLISTMQIHRERETHSPLVEAGEDWRAELLKAVQQVFAAERSVLKTSTYSHLEQLDTSDSVICLNQLEHKLTEQETRHREAMGGLHSADRTSLLMEVRQLKAQLQHLQQDPGITASLGVATQQPGLEERAGELWDHDALQSEGMLLDELKAELAQTKLELETTLKAQHKHLTALETLRTEVSEKAAEVDVLNKKLMDEQKKSRELQWAFEKEKCKLEKKDQKEREELEDVRLLLIEREREVAQLSEAVEKERRTSTQLEQQVGQGQAQHQSLLSREQSRISELQVQLASAQARALELGSALERERELRQQQLGGQQAAGQTKAADEGSPMEVGVSPEEEVLKSLQSQLDDKHAKVVELVGEVERLNLELIQAKLECSEVGQAAQHSQEALRKLQEQHQQLQARVEETQQKVDRKTQETLQLRAERDQLQDQLSQLQGFAEMQQPSTQTSQGLWKTEDEPVSRTRDWVLGEKVSEVDSFSRHEVTDPKLTDRITNQLQHIAAKIKTMMSDTAGRGSREEMDYEGLTWLQNSVQSLLSQLQQGPSLPLQQGSSLQLPPLHSTALPSSSSSNSLTERLLRQNAELTGFVSRLTEEKNDLRNSLVKLEKELRHNRSGGGLVQGVTLQGNSCHRGGEQQDSVELLLTSAREGWSRERTRLEKCLQKAEAEVSRLRGKIRADSLWEFADHDADSTALKRIYVKYLRAESFRKALIYQKKYLLLLLGSFQDCEVATLSLIARIGGRSSQSLHAANQRPRGFTRFRSVARVFIALSRMKYLVKRWYKTTEAHTNSSAVHRNGQVQITAIEERRESPYLHPGSVDGYGELRGSSRGHTGRDSARFHTAPTETGSLACSHLQNYDPDRALSDYISRLEALQRRLGSVQSGSCSYAQLQFGIRR</sequence>
<feature type="region of interest" description="Disordered" evidence="7">
    <location>
        <begin position="1223"/>
        <end position="1261"/>
    </location>
</feature>
<dbReference type="GO" id="GO:0005737">
    <property type="term" value="C:cytoplasm"/>
    <property type="evidence" value="ECO:0007669"/>
    <property type="project" value="UniProtKB-ARBA"/>
</dbReference>
<feature type="compositionally biased region" description="Basic and acidic residues" evidence="7">
    <location>
        <begin position="1"/>
        <end position="31"/>
    </location>
</feature>
<comment type="subcellular location">
    <subcellularLocation>
        <location evidence="1">Cytoplasm</location>
        <location evidence="1">Cytoskeleton</location>
        <location evidence="1">Microtubule organizing center</location>
        <location evidence="1">Centrosome</location>
    </subcellularLocation>
</comment>
<keyword evidence="3" id="KW-0597">Phosphoprotein</keyword>
<feature type="coiled-coil region" evidence="6">
    <location>
        <begin position="3260"/>
        <end position="3287"/>
    </location>
</feature>
<evidence type="ECO:0000313" key="9">
    <source>
        <dbReference type="EMBL" id="KAJ8267683.1"/>
    </source>
</evidence>
<dbReference type="InterPro" id="IPR028745">
    <property type="entry name" value="AKAP9/Pericentrin"/>
</dbReference>
<dbReference type="OrthoDB" id="2020852at2759"/>
<dbReference type="PANTHER" id="PTHR44981:SF1">
    <property type="entry name" value="A-KINASE ANCHOR PROTEIN 9"/>
    <property type="match status" value="1"/>
</dbReference>
<feature type="region of interest" description="Disordered" evidence="7">
    <location>
        <begin position="1889"/>
        <end position="1908"/>
    </location>
</feature>
<gene>
    <name evidence="9" type="ORF">COCON_G00128550</name>
</gene>
<comment type="caution">
    <text evidence="9">The sequence shown here is derived from an EMBL/GenBank/DDBJ whole genome shotgun (WGS) entry which is preliminary data.</text>
</comment>
<reference evidence="9" key="1">
    <citation type="journal article" date="2023" name="Science">
        <title>Genome structures resolve the early diversification of teleost fishes.</title>
        <authorList>
            <person name="Parey E."/>
            <person name="Louis A."/>
            <person name="Montfort J."/>
            <person name="Bouchez O."/>
            <person name="Roques C."/>
            <person name="Iampietro C."/>
            <person name="Lluch J."/>
            <person name="Castinel A."/>
            <person name="Donnadieu C."/>
            <person name="Desvignes T."/>
            <person name="Floi Bucao C."/>
            <person name="Jouanno E."/>
            <person name="Wen M."/>
            <person name="Mejri S."/>
            <person name="Dirks R."/>
            <person name="Jansen H."/>
            <person name="Henkel C."/>
            <person name="Chen W.J."/>
            <person name="Zahm M."/>
            <person name="Cabau C."/>
            <person name="Klopp C."/>
            <person name="Thompson A.W."/>
            <person name="Robinson-Rechavi M."/>
            <person name="Braasch I."/>
            <person name="Lecointre G."/>
            <person name="Bobe J."/>
            <person name="Postlethwait J.H."/>
            <person name="Berthelot C."/>
            <person name="Roest Crollius H."/>
            <person name="Guiguen Y."/>
        </authorList>
    </citation>
    <scope>NUCLEOTIDE SEQUENCE</scope>
    <source>
        <strain evidence="9">Concon-B</strain>
    </source>
</reference>
<dbReference type="GO" id="GO:0005813">
    <property type="term" value="C:centrosome"/>
    <property type="evidence" value="ECO:0007669"/>
    <property type="project" value="UniProtKB-SubCell"/>
</dbReference>
<feature type="region of interest" description="Disordered" evidence="7">
    <location>
        <begin position="96"/>
        <end position="124"/>
    </location>
</feature>
<evidence type="ECO:0000256" key="2">
    <source>
        <dbReference type="ARBA" id="ARBA00022490"/>
    </source>
</evidence>
<feature type="region of interest" description="Disordered" evidence="7">
    <location>
        <begin position="1"/>
        <end position="80"/>
    </location>
</feature>
<dbReference type="GO" id="GO:0060090">
    <property type="term" value="F:molecular adaptor activity"/>
    <property type="evidence" value="ECO:0007669"/>
    <property type="project" value="InterPro"/>
</dbReference>
<evidence type="ECO:0000256" key="4">
    <source>
        <dbReference type="ARBA" id="ARBA00023054"/>
    </source>
</evidence>
<evidence type="ECO:0000256" key="3">
    <source>
        <dbReference type="ARBA" id="ARBA00022553"/>
    </source>
</evidence>
<evidence type="ECO:0000256" key="1">
    <source>
        <dbReference type="ARBA" id="ARBA00004300"/>
    </source>
</evidence>
<feature type="coiled-coil region" evidence="6">
    <location>
        <begin position="132"/>
        <end position="212"/>
    </location>
</feature>
<dbReference type="PANTHER" id="PTHR44981">
    <property type="entry name" value="PERICENTRIN-LIKE PROTEIN, ISOFORM F"/>
    <property type="match status" value="1"/>
</dbReference>
<keyword evidence="5" id="KW-0206">Cytoskeleton</keyword>
<feature type="coiled-coil region" evidence="6">
    <location>
        <begin position="903"/>
        <end position="953"/>
    </location>
</feature>
<feature type="region of interest" description="Disordered" evidence="7">
    <location>
        <begin position="2372"/>
        <end position="2434"/>
    </location>
</feature>
<protein>
    <recommendedName>
        <fullName evidence="8">Pericentrin/AKAP-450 centrosomal targeting domain-containing protein</fullName>
    </recommendedName>
</protein>
<name>A0A9Q1HV82_CONCO</name>
<feature type="compositionally biased region" description="Low complexity" evidence="7">
    <location>
        <begin position="2510"/>
        <end position="2527"/>
    </location>
</feature>
<evidence type="ECO:0000256" key="7">
    <source>
        <dbReference type="SAM" id="MobiDB-lite"/>
    </source>
</evidence>
<feature type="domain" description="Pericentrin/AKAP-450 centrosomal targeting" evidence="8">
    <location>
        <begin position="3312"/>
        <end position="3392"/>
    </location>
</feature>
<dbReference type="InterPro" id="IPR019528">
    <property type="entry name" value="PACT_domain"/>
</dbReference>
<organism evidence="9 10">
    <name type="scientific">Conger conger</name>
    <name type="common">Conger eel</name>
    <name type="synonym">Muraena conger</name>
    <dbReference type="NCBI Taxonomy" id="82655"/>
    <lineage>
        <taxon>Eukaryota</taxon>
        <taxon>Metazoa</taxon>
        <taxon>Chordata</taxon>
        <taxon>Craniata</taxon>
        <taxon>Vertebrata</taxon>
        <taxon>Euteleostomi</taxon>
        <taxon>Actinopterygii</taxon>
        <taxon>Neopterygii</taxon>
        <taxon>Teleostei</taxon>
        <taxon>Anguilliformes</taxon>
        <taxon>Congridae</taxon>
        <taxon>Conger</taxon>
    </lineage>
</organism>
<feature type="compositionally biased region" description="Polar residues" evidence="7">
    <location>
        <begin position="65"/>
        <end position="75"/>
    </location>
</feature>
<feature type="coiled-coil region" evidence="6">
    <location>
        <begin position="556"/>
        <end position="590"/>
    </location>
</feature>
<feature type="compositionally biased region" description="Basic and acidic residues" evidence="7">
    <location>
        <begin position="1052"/>
        <end position="1062"/>
    </location>
</feature>
<feature type="compositionally biased region" description="Low complexity" evidence="7">
    <location>
        <begin position="2872"/>
        <end position="2885"/>
    </location>
</feature>
<dbReference type="Proteomes" id="UP001152803">
    <property type="component" value="Unassembled WGS sequence"/>
</dbReference>
<keyword evidence="10" id="KW-1185">Reference proteome</keyword>
<feature type="coiled-coil region" evidence="6">
    <location>
        <begin position="2754"/>
        <end position="2809"/>
    </location>
</feature>
<feature type="compositionally biased region" description="Basic and acidic residues" evidence="7">
    <location>
        <begin position="2372"/>
        <end position="2392"/>
    </location>
</feature>
<evidence type="ECO:0000256" key="6">
    <source>
        <dbReference type="SAM" id="Coils"/>
    </source>
</evidence>
<accession>A0A9Q1HV82</accession>
<feature type="region of interest" description="Disordered" evidence="7">
    <location>
        <begin position="2922"/>
        <end position="2947"/>
    </location>
</feature>
<evidence type="ECO:0000313" key="10">
    <source>
        <dbReference type="Proteomes" id="UP001152803"/>
    </source>
</evidence>
<feature type="region of interest" description="Disordered" evidence="7">
    <location>
        <begin position="764"/>
        <end position="787"/>
    </location>
</feature>
<keyword evidence="4 6" id="KW-0175">Coiled coil</keyword>
<dbReference type="GO" id="GO:0007165">
    <property type="term" value="P:signal transduction"/>
    <property type="evidence" value="ECO:0007669"/>
    <property type="project" value="InterPro"/>
</dbReference>
<feature type="coiled-coil region" evidence="6">
    <location>
        <begin position="1703"/>
        <end position="1886"/>
    </location>
</feature>
<feature type="region of interest" description="Disordered" evidence="7">
    <location>
        <begin position="2496"/>
        <end position="2551"/>
    </location>
</feature>
<feature type="region of interest" description="Disordered" evidence="7">
    <location>
        <begin position="1671"/>
        <end position="1693"/>
    </location>
</feature>
<feature type="coiled-coil region" evidence="6">
    <location>
        <begin position="370"/>
        <end position="508"/>
    </location>
</feature>
<feature type="compositionally biased region" description="Polar residues" evidence="7">
    <location>
        <begin position="1238"/>
        <end position="1259"/>
    </location>
</feature>
<feature type="compositionally biased region" description="Low complexity" evidence="7">
    <location>
        <begin position="2924"/>
        <end position="2935"/>
    </location>
</feature>
<dbReference type="Pfam" id="PF10495">
    <property type="entry name" value="PACT_coil_coil"/>
    <property type="match status" value="1"/>
</dbReference>
<keyword evidence="2" id="KW-0963">Cytoplasm</keyword>
<feature type="region of interest" description="Disordered" evidence="7">
    <location>
        <begin position="2861"/>
        <end position="2885"/>
    </location>
</feature>
<feature type="region of interest" description="Disordered" evidence="7">
    <location>
        <begin position="2072"/>
        <end position="2102"/>
    </location>
</feature>
<feature type="coiled-coil region" evidence="6">
    <location>
        <begin position="1451"/>
        <end position="1544"/>
    </location>
</feature>
<dbReference type="EMBL" id="JAFJMO010000009">
    <property type="protein sequence ID" value="KAJ8267683.1"/>
    <property type="molecule type" value="Genomic_DNA"/>
</dbReference>
<feature type="coiled-coil region" evidence="6">
    <location>
        <begin position="1927"/>
        <end position="2040"/>
    </location>
</feature>
<feature type="coiled-coil region" evidence="6">
    <location>
        <begin position="2970"/>
        <end position="3046"/>
    </location>
</feature>
<feature type="region of interest" description="Disordered" evidence="7">
    <location>
        <begin position="1326"/>
        <end position="1356"/>
    </location>
</feature>
<proteinExistence type="predicted"/>
<feature type="compositionally biased region" description="Polar residues" evidence="7">
    <location>
        <begin position="1671"/>
        <end position="1684"/>
    </location>
</feature>
<evidence type="ECO:0000259" key="8">
    <source>
        <dbReference type="Pfam" id="PF10495"/>
    </source>
</evidence>
<feature type="region of interest" description="Disordered" evidence="7">
    <location>
        <begin position="3157"/>
        <end position="3186"/>
    </location>
</feature>
<evidence type="ECO:0000256" key="5">
    <source>
        <dbReference type="ARBA" id="ARBA00023212"/>
    </source>
</evidence>
<feature type="coiled-coil region" evidence="6">
    <location>
        <begin position="2463"/>
        <end position="2490"/>
    </location>
</feature>
<feature type="region of interest" description="Disordered" evidence="7">
    <location>
        <begin position="1052"/>
        <end position="1082"/>
    </location>
</feature>